<dbReference type="STRING" id="521097.Coch_1222"/>
<dbReference type="HOGENOM" id="CLU_3059738_0_0_10"/>
<accession>C7M4Y2</accession>
<protein>
    <submittedName>
        <fullName evidence="1">Uncharacterized protein</fullName>
    </submittedName>
</protein>
<dbReference type="Proteomes" id="UP000006650">
    <property type="component" value="Chromosome"/>
</dbReference>
<organism evidence="1 2">
    <name type="scientific">Capnocytophaga ochracea (strain ATCC 27872 / DSM 7271 / CCUG 9716 / JCM 12966 / NCTC 12371 / SS31 / VPI 2845)</name>
    <name type="common">Bacteroides ochraceus</name>
    <dbReference type="NCBI Taxonomy" id="521097"/>
    <lineage>
        <taxon>Bacteria</taxon>
        <taxon>Pseudomonadati</taxon>
        <taxon>Bacteroidota</taxon>
        <taxon>Flavobacteriia</taxon>
        <taxon>Flavobacteriales</taxon>
        <taxon>Flavobacteriaceae</taxon>
        <taxon>Capnocytophaga</taxon>
    </lineage>
</organism>
<keyword evidence="2" id="KW-1185">Reference proteome</keyword>
<dbReference type="EMBL" id="CP001632">
    <property type="protein sequence ID" value="ACU92772.1"/>
    <property type="molecule type" value="Genomic_DNA"/>
</dbReference>
<dbReference type="AlphaFoldDB" id="C7M4Y2"/>
<reference evidence="1 2" key="1">
    <citation type="journal article" date="2009" name="Stand. Genomic Sci.">
        <title>Complete genome sequence of Capnocytophaga ochracea type strain (VPI 2845).</title>
        <authorList>
            <person name="Mavrommatis K."/>
            <person name="Gronow S."/>
            <person name="Saunders E."/>
            <person name="Land M."/>
            <person name="Lapidus A."/>
            <person name="Copeland A."/>
            <person name="Glavina Del Rio T."/>
            <person name="Nolan M."/>
            <person name="Lucas S."/>
            <person name="Chen F."/>
            <person name="Tice H."/>
            <person name="Cheng J.F."/>
            <person name="Bruce D."/>
            <person name="Goodwin L."/>
            <person name="Pitluck S."/>
            <person name="Pati A."/>
            <person name="Ivanova N."/>
            <person name="Chen A."/>
            <person name="Palaniappan K."/>
            <person name="Chain P."/>
            <person name="Hauser L."/>
            <person name="Chang Y.J."/>
            <person name="Jeffries C.D."/>
            <person name="Brettin T."/>
            <person name="Detter J.C."/>
            <person name="Han C."/>
            <person name="Bristow J."/>
            <person name="Goker M."/>
            <person name="Rohde M."/>
            <person name="Eisen J.A."/>
            <person name="Markowitz V."/>
            <person name="Kyrpides N.C."/>
            <person name="Klenk H.P."/>
            <person name="Hugenholtz P."/>
        </authorList>
    </citation>
    <scope>NUCLEOTIDE SEQUENCE [LARGE SCALE GENOMIC DNA]</scope>
    <source>
        <strain evidence="2">ATCC 27872 / DSM 7271 / JCM 12966 / VPI 2845</strain>
    </source>
</reference>
<gene>
    <name evidence="1" type="ordered locus">Coch_1222</name>
</gene>
<dbReference type="KEGG" id="coc:Coch_1222"/>
<name>C7M4Y2_CAPOD</name>
<proteinExistence type="predicted"/>
<sequence length="53" mass="6241">MYFTFSIFGEVIANGIKDFKRIFYVKSKENDVENKLISVDSIWYDSDNISPKK</sequence>
<evidence type="ECO:0000313" key="1">
    <source>
        <dbReference type="EMBL" id="ACU92772.1"/>
    </source>
</evidence>
<evidence type="ECO:0000313" key="2">
    <source>
        <dbReference type="Proteomes" id="UP000006650"/>
    </source>
</evidence>